<keyword evidence="1" id="KW-0812">Transmembrane</keyword>
<keyword evidence="1" id="KW-0472">Membrane</keyword>
<accession>A0A1G5KLG8</accession>
<name>A0A1G5KLG8_9HYPH</name>
<protein>
    <submittedName>
        <fullName evidence="2">Uncharacterized protein</fullName>
    </submittedName>
</protein>
<feature type="transmembrane region" description="Helical" evidence="1">
    <location>
        <begin position="367"/>
        <end position="389"/>
    </location>
</feature>
<feature type="transmembrane region" description="Helical" evidence="1">
    <location>
        <begin position="48"/>
        <end position="65"/>
    </location>
</feature>
<feature type="transmembrane region" description="Helical" evidence="1">
    <location>
        <begin position="20"/>
        <end position="41"/>
    </location>
</feature>
<feature type="transmembrane region" description="Helical" evidence="1">
    <location>
        <begin position="277"/>
        <end position="298"/>
    </location>
</feature>
<feature type="transmembrane region" description="Helical" evidence="1">
    <location>
        <begin position="71"/>
        <end position="87"/>
    </location>
</feature>
<feature type="transmembrane region" description="Helical" evidence="1">
    <location>
        <begin position="305"/>
        <end position="327"/>
    </location>
</feature>
<dbReference type="Proteomes" id="UP000199569">
    <property type="component" value="Unassembled WGS sequence"/>
</dbReference>
<feature type="transmembrane region" description="Helical" evidence="1">
    <location>
        <begin position="99"/>
        <end position="132"/>
    </location>
</feature>
<dbReference type="AlphaFoldDB" id="A0A1G5KLG8"/>
<reference evidence="2 3" key="1">
    <citation type="submission" date="2016-10" db="EMBL/GenBank/DDBJ databases">
        <authorList>
            <person name="de Groot N.N."/>
        </authorList>
    </citation>
    <scope>NUCLEOTIDE SEQUENCE [LARGE SCALE GENOMIC DNA]</scope>
    <source>
        <strain evidence="2 3">CGMCC 1.7666</strain>
    </source>
</reference>
<evidence type="ECO:0000256" key="1">
    <source>
        <dbReference type="SAM" id="Phobius"/>
    </source>
</evidence>
<proteinExistence type="predicted"/>
<organism evidence="2 3">
    <name type="scientific">Microvirga guangxiensis</name>
    <dbReference type="NCBI Taxonomy" id="549386"/>
    <lineage>
        <taxon>Bacteria</taxon>
        <taxon>Pseudomonadati</taxon>
        <taxon>Pseudomonadota</taxon>
        <taxon>Alphaproteobacteria</taxon>
        <taxon>Hyphomicrobiales</taxon>
        <taxon>Methylobacteriaceae</taxon>
        <taxon>Microvirga</taxon>
    </lineage>
</organism>
<gene>
    <name evidence="2" type="ORF">SAMN02927923_03439</name>
</gene>
<feature type="transmembrane region" description="Helical" evidence="1">
    <location>
        <begin position="174"/>
        <end position="202"/>
    </location>
</feature>
<feature type="transmembrane region" description="Helical" evidence="1">
    <location>
        <begin position="249"/>
        <end position="271"/>
    </location>
</feature>
<evidence type="ECO:0000313" key="3">
    <source>
        <dbReference type="Proteomes" id="UP000199569"/>
    </source>
</evidence>
<evidence type="ECO:0000313" key="2">
    <source>
        <dbReference type="EMBL" id="SCZ01432.1"/>
    </source>
</evidence>
<feature type="transmembrane region" description="Helical" evidence="1">
    <location>
        <begin position="138"/>
        <end position="167"/>
    </location>
</feature>
<feature type="transmembrane region" description="Helical" evidence="1">
    <location>
        <begin position="333"/>
        <end position="355"/>
    </location>
</feature>
<dbReference type="EMBL" id="FMVJ01000010">
    <property type="protein sequence ID" value="SCZ01432.1"/>
    <property type="molecule type" value="Genomic_DNA"/>
</dbReference>
<dbReference type="STRING" id="549386.SAMN02927923_03439"/>
<keyword evidence="3" id="KW-1185">Reference proteome</keyword>
<keyword evidence="1" id="KW-1133">Transmembrane helix</keyword>
<dbReference type="RefSeq" id="WP_091137220.1">
    <property type="nucleotide sequence ID" value="NZ_FMVJ01000010.1"/>
</dbReference>
<sequence length="390" mass="40714">MLLFSTLVFRGGGDWPGFFGWFAGLEVSPVCGFGCLVYFLFTCPACGIVSSLVGIFSSACFGLLLSLGLSALSRMVLSLVFPGAVLVRLQRFSGGLWRLLASLLSGVPVAAVGFGVWVVGAVFCCWATSVLAKGGVSLFSFAVLSCPLFVLVVIAFVGAVAGAIGLASGGARSFFFCGASVVWVVLAAWLSVVVAISVSLLPCSLWGGSALLGVAGFWSEGLLMRLCVLRFSLVVPVCSHWCCMLVRSLGCLVFLLSSSCGTAAVVAVFLYERRLLLSLPPLGCVPEGLCGVLLSMALRSGSVSAFWFAVSGGEAESFTVLCFLHVFPLAFLLFFPFCVISLRGSVACFGVACVLRVRFGVWELRMGFFFGMAPPGCLVAGVSQGLGLVG</sequence>